<dbReference type="InterPro" id="IPR014464">
    <property type="entry name" value="CvfB_fam"/>
</dbReference>
<dbReference type="AlphaFoldDB" id="C8X303"/>
<proteinExistence type="inferred from homology"/>
<dbReference type="eggNOG" id="COG2996">
    <property type="taxonomic scope" value="Bacteria"/>
</dbReference>
<feature type="domain" description="S1 motif" evidence="2">
    <location>
        <begin position="2"/>
        <end position="63"/>
    </location>
</feature>
<dbReference type="Pfam" id="PF17783">
    <property type="entry name" value="WHD_CvfB"/>
    <property type="match status" value="1"/>
</dbReference>
<dbReference type="InterPro" id="IPR003029">
    <property type="entry name" value="S1_domain"/>
</dbReference>
<dbReference type="KEGG" id="drt:Dret_1514"/>
<evidence type="ECO:0000313" key="4">
    <source>
        <dbReference type="Proteomes" id="UP000001052"/>
    </source>
</evidence>
<dbReference type="GO" id="GO:0003676">
    <property type="term" value="F:nucleic acid binding"/>
    <property type="evidence" value="ECO:0007669"/>
    <property type="project" value="InterPro"/>
</dbReference>
<reference evidence="4" key="1">
    <citation type="submission" date="2009-09" db="EMBL/GenBank/DDBJ databases">
        <title>The complete chromosome of Desulfohalobium retbaense DSM 5692.</title>
        <authorList>
            <consortium name="US DOE Joint Genome Institute (JGI-PGF)"/>
            <person name="Lucas S."/>
            <person name="Copeland A."/>
            <person name="Lapidus A."/>
            <person name="Glavina del Rio T."/>
            <person name="Dalin E."/>
            <person name="Tice H."/>
            <person name="Bruce D."/>
            <person name="Goodwin L."/>
            <person name="Pitluck S."/>
            <person name="Kyrpides N."/>
            <person name="Mavromatis K."/>
            <person name="Ivanova N."/>
            <person name="Mikhailova N."/>
            <person name="Munk A.C."/>
            <person name="Brettin T."/>
            <person name="Detter J.C."/>
            <person name="Han C."/>
            <person name="Tapia R."/>
            <person name="Larimer F."/>
            <person name="Land M."/>
            <person name="Hauser L."/>
            <person name="Markowitz V."/>
            <person name="Cheng J.-F."/>
            <person name="Hugenholtz P."/>
            <person name="Woyke T."/>
            <person name="Wu D."/>
            <person name="Spring S."/>
            <person name="Klenk H.-P."/>
            <person name="Eisen J.A."/>
        </authorList>
    </citation>
    <scope>NUCLEOTIDE SEQUENCE [LARGE SCALE GENOMIC DNA]</scope>
    <source>
        <strain evidence="4">DSM 5692</strain>
    </source>
</reference>
<evidence type="ECO:0000259" key="2">
    <source>
        <dbReference type="SMART" id="SM00316"/>
    </source>
</evidence>
<dbReference type="PIRSF" id="PIRSF012524">
    <property type="entry name" value="YitL_S1"/>
    <property type="match status" value="1"/>
</dbReference>
<evidence type="ECO:0000256" key="1">
    <source>
        <dbReference type="PIRNR" id="PIRNR012524"/>
    </source>
</evidence>
<organism evidence="3 4">
    <name type="scientific">Desulfohalobium retbaense (strain ATCC 49708 / DSM 5692 / JCM 16813 / HR100)</name>
    <dbReference type="NCBI Taxonomy" id="485915"/>
    <lineage>
        <taxon>Bacteria</taxon>
        <taxon>Pseudomonadati</taxon>
        <taxon>Thermodesulfobacteriota</taxon>
        <taxon>Desulfovibrionia</taxon>
        <taxon>Desulfovibrionales</taxon>
        <taxon>Desulfohalobiaceae</taxon>
        <taxon>Desulfohalobium</taxon>
    </lineage>
</organism>
<dbReference type="InterPro" id="IPR039566">
    <property type="entry name" value="CvfB_S1_st"/>
</dbReference>
<dbReference type="InterPro" id="IPR036388">
    <property type="entry name" value="WH-like_DNA-bd_sf"/>
</dbReference>
<dbReference type="InterPro" id="IPR040764">
    <property type="entry name" value="CvfB_WH"/>
</dbReference>
<name>C8X303_DESRD</name>
<dbReference type="HOGENOM" id="CLU_064885_1_0_7"/>
<dbReference type="RefSeq" id="WP_015751945.1">
    <property type="nucleotide sequence ID" value="NC_013223.1"/>
</dbReference>
<accession>C8X303</accession>
<evidence type="ECO:0000313" key="3">
    <source>
        <dbReference type="EMBL" id="ACV68800.1"/>
    </source>
</evidence>
<dbReference type="STRING" id="485915.Dret_1514"/>
<dbReference type="PANTHER" id="PTHR37296:SF1">
    <property type="entry name" value="CONSERVED VIRULENCE FACTOR B"/>
    <property type="match status" value="1"/>
</dbReference>
<dbReference type="Pfam" id="PF13509">
    <property type="entry name" value="S1_2"/>
    <property type="match status" value="2"/>
</dbReference>
<feature type="domain" description="S1 motif" evidence="2">
    <location>
        <begin position="68"/>
        <end position="130"/>
    </location>
</feature>
<dbReference type="SMART" id="SM00316">
    <property type="entry name" value="S1"/>
    <property type="match status" value="3"/>
</dbReference>
<dbReference type="Gene3D" id="1.10.10.10">
    <property type="entry name" value="Winged helix-like DNA-binding domain superfamily/Winged helix DNA-binding domain"/>
    <property type="match status" value="1"/>
</dbReference>
<dbReference type="Gene3D" id="2.40.50.140">
    <property type="entry name" value="Nucleic acid-binding proteins"/>
    <property type="match status" value="2"/>
</dbReference>
<dbReference type="EMBL" id="CP001734">
    <property type="protein sequence ID" value="ACV68800.1"/>
    <property type="molecule type" value="Genomic_DNA"/>
</dbReference>
<comment type="similarity">
    <text evidence="1">Belongs to the CvfB family.</text>
</comment>
<feature type="domain" description="S1 motif" evidence="2">
    <location>
        <begin position="143"/>
        <end position="205"/>
    </location>
</feature>
<sequence length="279" mass="31042">MNIGQINTFSVLKHVDFGVYLDGGGLGEILLPSREVPEECHVGDQVQAFLYNDSNDRLIATTTTPLAQVGDLARLKVIDVNPVGAFLDWGLPKDLLVPKNEQQEPMRKGQSYLVYVDLDTSGRRIFASTKLDRYFSALQVGVQEGEQVDLVITDRSEVGYRAVINKLCFGLLYANEVYEPLEIGQQIKGYVKSLRLDGKIDLSLQKPGYDKVLEAKETIVRVLEHNGGVLKVTDKSSPQRIQSLFGCSKKTYKQAVGALYKARRVRIESDGLYLATKAE</sequence>
<protein>
    <submittedName>
        <fullName evidence="3">RNA-binding S1 domain-containing protein</fullName>
    </submittedName>
</protein>
<dbReference type="Proteomes" id="UP000001052">
    <property type="component" value="Chromosome"/>
</dbReference>
<gene>
    <name evidence="3" type="ordered locus">Dret_1514</name>
</gene>
<dbReference type="InterPro" id="IPR012340">
    <property type="entry name" value="NA-bd_OB-fold"/>
</dbReference>
<keyword evidence="4" id="KW-1185">Reference proteome</keyword>
<reference evidence="3 4" key="2">
    <citation type="journal article" date="2010" name="Stand. Genomic Sci.">
        <title>Complete genome sequence of Desulfohalobium retbaense type strain (HR(100)).</title>
        <authorList>
            <person name="Spring S."/>
            <person name="Nolan M."/>
            <person name="Lapidus A."/>
            <person name="Glavina Del Rio T."/>
            <person name="Copeland A."/>
            <person name="Tice H."/>
            <person name="Cheng J.F."/>
            <person name="Lucas S."/>
            <person name="Land M."/>
            <person name="Chen F."/>
            <person name="Bruce D."/>
            <person name="Goodwin L."/>
            <person name="Pitluck S."/>
            <person name="Ivanova N."/>
            <person name="Mavromatis K."/>
            <person name="Mikhailova N."/>
            <person name="Pati A."/>
            <person name="Chen A."/>
            <person name="Palaniappan K."/>
            <person name="Hauser L."/>
            <person name="Chang Y.J."/>
            <person name="Jeffries C.D."/>
            <person name="Munk C."/>
            <person name="Kiss H."/>
            <person name="Chain P."/>
            <person name="Han C."/>
            <person name="Brettin T."/>
            <person name="Detter J.C."/>
            <person name="Schuler E."/>
            <person name="Goker M."/>
            <person name="Rohde M."/>
            <person name="Bristow J."/>
            <person name="Eisen J.A."/>
            <person name="Markowitz V."/>
            <person name="Hugenholtz P."/>
            <person name="Kyrpides N.C."/>
            <person name="Klenk H.P."/>
        </authorList>
    </citation>
    <scope>NUCLEOTIDE SEQUENCE [LARGE SCALE GENOMIC DNA]</scope>
    <source>
        <strain evidence="3 4">DSM 5692</strain>
    </source>
</reference>
<dbReference type="PANTHER" id="PTHR37296">
    <property type="entry name" value="CONSERVED VIRULENCE FACTOR B"/>
    <property type="match status" value="1"/>
</dbReference>